<dbReference type="PANTHER" id="PTHR46268:SF6">
    <property type="entry name" value="UNIVERSAL STRESS PROTEIN UP12"/>
    <property type="match status" value="1"/>
</dbReference>
<sequence>MTASSEQKEQQARFVLSCIDGSSLGEAVCDYSAWIAKQVGAPLKFLHTIEHTAGAAVADLTGTIGLGASEDLLRELTEVEQSRSKLLIEKGNRMLKAAKERAASQNVEAIEIRQRHGLLSEALVEMEEQIRVLVVGIRGEMHDEQSSGTGTQLESIIRSLHKPILVVNEAFRLPKNAMLAYDGSEAAEKALGMVASSPLFENTPIHLVYVGDDNESSQHLLATAKAKLSSAERKVEAVLLNGNLQQVLTDYQQQQDIDLTIMGAFSHNRIRDFLLGSFTAQMLAQTHKPLLLLR</sequence>
<dbReference type="PANTHER" id="PTHR46268">
    <property type="entry name" value="STRESS RESPONSE PROTEIN NHAX"/>
    <property type="match status" value="1"/>
</dbReference>
<keyword evidence="5" id="KW-1185">Reference proteome</keyword>
<comment type="similarity">
    <text evidence="1">Belongs to the universal stress protein A family.</text>
</comment>
<evidence type="ECO:0000313" key="5">
    <source>
        <dbReference type="Proteomes" id="UP001239782"/>
    </source>
</evidence>
<feature type="coiled-coil region" evidence="2">
    <location>
        <begin position="214"/>
        <end position="241"/>
    </location>
</feature>
<dbReference type="EMBL" id="CP133548">
    <property type="protein sequence ID" value="WMS85559.1"/>
    <property type="molecule type" value="Genomic_DNA"/>
</dbReference>
<evidence type="ECO:0000256" key="2">
    <source>
        <dbReference type="SAM" id="Coils"/>
    </source>
</evidence>
<dbReference type="KEGG" id="plei:Q9312_10070"/>
<feature type="domain" description="UspA" evidence="3">
    <location>
        <begin position="175"/>
        <end position="294"/>
    </location>
</feature>
<gene>
    <name evidence="4" type="ORF">Q9312_10070</name>
</gene>
<organism evidence="4 5">
    <name type="scientific">Pleionea litopenaei</name>
    <dbReference type="NCBI Taxonomy" id="3070815"/>
    <lineage>
        <taxon>Bacteria</taxon>
        <taxon>Pseudomonadati</taxon>
        <taxon>Pseudomonadota</taxon>
        <taxon>Gammaproteobacteria</taxon>
        <taxon>Oceanospirillales</taxon>
        <taxon>Pleioneaceae</taxon>
        <taxon>Pleionea</taxon>
    </lineage>
</organism>
<protein>
    <submittedName>
        <fullName evidence="4">Universal stress protein</fullName>
    </submittedName>
</protein>
<dbReference type="InterPro" id="IPR006016">
    <property type="entry name" value="UspA"/>
</dbReference>
<reference evidence="4 5" key="1">
    <citation type="submission" date="2023-08" db="EMBL/GenBank/DDBJ databases">
        <title>Pleionea litopenaei sp. nov., isolated from stomach of juvenile Litopenaeus vannamei.</title>
        <authorList>
            <person name="Rho A.M."/>
            <person name="Hwang C.Y."/>
        </authorList>
    </citation>
    <scope>NUCLEOTIDE SEQUENCE [LARGE SCALE GENOMIC DNA]</scope>
    <source>
        <strain evidence="4 5">HL-JVS1</strain>
    </source>
</reference>
<dbReference type="Pfam" id="PF00582">
    <property type="entry name" value="Usp"/>
    <property type="match status" value="2"/>
</dbReference>
<keyword evidence="2" id="KW-0175">Coiled coil</keyword>
<accession>A0AA51RQ96</accession>
<dbReference type="SUPFAM" id="SSF52402">
    <property type="entry name" value="Adenine nucleotide alpha hydrolases-like"/>
    <property type="match status" value="2"/>
</dbReference>
<name>A0AA51RQ96_9GAMM</name>
<feature type="domain" description="UspA" evidence="3">
    <location>
        <begin position="15"/>
        <end position="167"/>
    </location>
</feature>
<proteinExistence type="inferred from homology"/>
<dbReference type="Proteomes" id="UP001239782">
    <property type="component" value="Chromosome"/>
</dbReference>
<dbReference type="AlphaFoldDB" id="A0AA51RQ96"/>
<dbReference type="RefSeq" id="WP_309200712.1">
    <property type="nucleotide sequence ID" value="NZ_CP133548.1"/>
</dbReference>
<dbReference type="PRINTS" id="PR01438">
    <property type="entry name" value="UNVRSLSTRESS"/>
</dbReference>
<evidence type="ECO:0000313" key="4">
    <source>
        <dbReference type="EMBL" id="WMS85559.1"/>
    </source>
</evidence>
<feature type="coiled-coil region" evidence="2">
    <location>
        <begin position="69"/>
        <end position="115"/>
    </location>
</feature>
<evidence type="ECO:0000256" key="1">
    <source>
        <dbReference type="ARBA" id="ARBA00008791"/>
    </source>
</evidence>
<evidence type="ECO:0000259" key="3">
    <source>
        <dbReference type="Pfam" id="PF00582"/>
    </source>
</evidence>
<dbReference type="CDD" id="cd00293">
    <property type="entry name" value="USP-like"/>
    <property type="match status" value="2"/>
</dbReference>
<dbReference type="InterPro" id="IPR006015">
    <property type="entry name" value="Universal_stress_UspA"/>
</dbReference>
<dbReference type="Gene3D" id="3.40.50.12370">
    <property type="match status" value="1"/>
</dbReference>